<comment type="caution">
    <text evidence="2">The sequence shown here is derived from an EMBL/GenBank/DDBJ whole genome shotgun (WGS) entry which is preliminary data.</text>
</comment>
<keyword evidence="1" id="KW-0812">Transmembrane</keyword>
<accession>K2P401</accession>
<evidence type="ECO:0000313" key="2">
    <source>
        <dbReference type="EMBL" id="EKF42081.1"/>
    </source>
</evidence>
<dbReference type="Pfam" id="PF08570">
    <property type="entry name" value="DUF1761"/>
    <property type="match status" value="1"/>
</dbReference>
<dbReference type="PATRIC" id="fig|1231190.3.peg.2795"/>
<dbReference type="eggNOG" id="ENOG50332UY">
    <property type="taxonomic scope" value="Bacteria"/>
</dbReference>
<dbReference type="Proteomes" id="UP000007374">
    <property type="component" value="Unassembled WGS sequence"/>
</dbReference>
<protein>
    <recommendedName>
        <fullName evidence="4">DUF1761 domain-containing protein</fullName>
    </recommendedName>
</protein>
<dbReference type="InterPro" id="IPR013879">
    <property type="entry name" value="DUF1761"/>
</dbReference>
<dbReference type="AlphaFoldDB" id="K2P401"/>
<feature type="transmembrane region" description="Helical" evidence="1">
    <location>
        <begin position="111"/>
        <end position="133"/>
    </location>
</feature>
<dbReference type="OrthoDB" id="344736at2"/>
<dbReference type="STRING" id="721133.SAMN05216176_10434"/>
<gene>
    <name evidence="2" type="ORF">NA8A_13450</name>
</gene>
<feature type="transmembrane region" description="Helical" evidence="1">
    <location>
        <begin position="48"/>
        <end position="74"/>
    </location>
</feature>
<evidence type="ECO:0008006" key="4">
    <source>
        <dbReference type="Google" id="ProtNLM"/>
    </source>
</evidence>
<keyword evidence="1" id="KW-1133">Transmembrane helix</keyword>
<feature type="transmembrane region" description="Helical" evidence="1">
    <location>
        <begin position="6"/>
        <end position="28"/>
    </location>
</feature>
<keyword evidence="1" id="KW-0472">Membrane</keyword>
<evidence type="ECO:0000256" key="1">
    <source>
        <dbReference type="SAM" id="Phobius"/>
    </source>
</evidence>
<reference evidence="2 3" key="1">
    <citation type="journal article" date="2012" name="J. Bacteriol.">
        <title>Genome Sequence of Nitratireductor indicus Type Strain C115.</title>
        <authorList>
            <person name="Lai Q."/>
            <person name="Li G."/>
            <person name="Yu Z."/>
            <person name="Shao Z."/>
        </authorList>
    </citation>
    <scope>NUCLEOTIDE SEQUENCE [LARGE SCALE GENOMIC DNA]</scope>
    <source>
        <strain evidence="2 3">C115</strain>
    </source>
</reference>
<proteinExistence type="predicted"/>
<dbReference type="EMBL" id="AMSI01000008">
    <property type="protein sequence ID" value="EKF42081.1"/>
    <property type="molecule type" value="Genomic_DNA"/>
</dbReference>
<name>K2P401_9HYPH</name>
<sequence>MDFAGLNYVAIPLAAVAAFLFGALYYGLFGKPWMNAARIEPQQGKTPLTPFITGFIAELIMAWVLAGVIGHLGVGQVTPLNGIISGAFIWFGFIATTIATNQRYQGFGWTLTLIDAGHWLGVALIMGGVIGWLGV</sequence>
<organism evidence="2 3">
    <name type="scientific">Nitratireductor indicus C115</name>
    <dbReference type="NCBI Taxonomy" id="1231190"/>
    <lineage>
        <taxon>Bacteria</taxon>
        <taxon>Pseudomonadati</taxon>
        <taxon>Pseudomonadota</taxon>
        <taxon>Alphaproteobacteria</taxon>
        <taxon>Hyphomicrobiales</taxon>
        <taxon>Phyllobacteriaceae</taxon>
        <taxon>Nitratireductor</taxon>
    </lineage>
</organism>
<keyword evidence="3" id="KW-1185">Reference proteome</keyword>
<evidence type="ECO:0000313" key="3">
    <source>
        <dbReference type="Proteomes" id="UP000007374"/>
    </source>
</evidence>
<dbReference type="RefSeq" id="WP_009450866.1">
    <property type="nucleotide sequence ID" value="NZ_AMSI01000008.1"/>
</dbReference>
<feature type="transmembrane region" description="Helical" evidence="1">
    <location>
        <begin position="80"/>
        <end position="99"/>
    </location>
</feature>